<reference evidence="2 3" key="4">
    <citation type="journal article" date="2011" name="BMC Genomics">
        <title>RNA-Seq improves annotation of protein-coding genes in the cucumber genome.</title>
        <authorList>
            <person name="Li Z."/>
            <person name="Zhang Z."/>
            <person name="Yan P."/>
            <person name="Huang S."/>
            <person name="Fei Z."/>
            <person name="Lin K."/>
        </authorList>
    </citation>
    <scope>NUCLEOTIDE SEQUENCE [LARGE SCALE GENOMIC DNA]</scope>
    <source>
        <strain evidence="3">cv. 9930</strain>
    </source>
</reference>
<evidence type="ECO:0000313" key="2">
    <source>
        <dbReference type="EMBL" id="KGN55620.1"/>
    </source>
</evidence>
<dbReference type="EMBL" id="CM002924">
    <property type="protein sequence ID" value="KGN55620.1"/>
    <property type="molecule type" value="Genomic_DNA"/>
</dbReference>
<evidence type="ECO:0000256" key="1">
    <source>
        <dbReference type="SAM" id="MobiDB-lite"/>
    </source>
</evidence>
<name>A0A0A0L0Z3_CUCSA</name>
<evidence type="ECO:0000313" key="3">
    <source>
        <dbReference type="Proteomes" id="UP000029981"/>
    </source>
</evidence>
<protein>
    <submittedName>
        <fullName evidence="2">Uncharacterized protein</fullName>
    </submittedName>
</protein>
<sequence length="96" mass="10286">MVKMRGIIYKEEEGRVYQISGGEVEMMKQSGSKGERAGISVGPREESSAVNEGGTAAVEGGGSFEEGDGGERAKIGRTVVKPLHVIYNIYDSDFTK</sequence>
<dbReference type="Gramene" id="KGN55620">
    <property type="protein sequence ID" value="KGN55620"/>
    <property type="gene ID" value="Csa_3G002410"/>
</dbReference>
<reference evidence="2 3" key="1">
    <citation type="journal article" date="2009" name="Nat. Genet.">
        <title>The genome of the cucumber, Cucumis sativus L.</title>
        <authorList>
            <person name="Huang S."/>
            <person name="Li R."/>
            <person name="Zhang Z."/>
            <person name="Li L."/>
            <person name="Gu X."/>
            <person name="Fan W."/>
            <person name="Lucas W.J."/>
            <person name="Wang X."/>
            <person name="Xie B."/>
            <person name="Ni P."/>
            <person name="Ren Y."/>
            <person name="Zhu H."/>
            <person name="Li J."/>
            <person name="Lin K."/>
            <person name="Jin W."/>
            <person name="Fei Z."/>
            <person name="Li G."/>
            <person name="Staub J."/>
            <person name="Kilian A."/>
            <person name="van der Vossen E.A."/>
            <person name="Wu Y."/>
            <person name="Guo J."/>
            <person name="He J."/>
            <person name="Jia Z."/>
            <person name="Ren Y."/>
            <person name="Tian G."/>
            <person name="Lu Y."/>
            <person name="Ruan J."/>
            <person name="Qian W."/>
            <person name="Wang M."/>
            <person name="Huang Q."/>
            <person name="Li B."/>
            <person name="Xuan Z."/>
            <person name="Cao J."/>
            <person name="Asan"/>
            <person name="Wu Z."/>
            <person name="Zhang J."/>
            <person name="Cai Q."/>
            <person name="Bai Y."/>
            <person name="Zhao B."/>
            <person name="Han Y."/>
            <person name="Li Y."/>
            <person name="Li X."/>
            <person name="Wang S."/>
            <person name="Shi Q."/>
            <person name="Liu S."/>
            <person name="Cho W.K."/>
            <person name="Kim J.Y."/>
            <person name="Xu Y."/>
            <person name="Heller-Uszynska K."/>
            <person name="Miao H."/>
            <person name="Cheng Z."/>
            <person name="Zhang S."/>
            <person name="Wu J."/>
            <person name="Yang Y."/>
            <person name="Kang H."/>
            <person name="Li M."/>
            <person name="Liang H."/>
            <person name="Ren X."/>
            <person name="Shi Z."/>
            <person name="Wen M."/>
            <person name="Jian M."/>
            <person name="Yang H."/>
            <person name="Zhang G."/>
            <person name="Yang Z."/>
            <person name="Chen R."/>
            <person name="Liu S."/>
            <person name="Li J."/>
            <person name="Ma L."/>
            <person name="Liu H."/>
            <person name="Zhou Y."/>
            <person name="Zhao J."/>
            <person name="Fang X."/>
            <person name="Li G."/>
            <person name="Fang L."/>
            <person name="Li Y."/>
            <person name="Liu D."/>
            <person name="Zheng H."/>
            <person name="Zhang Y."/>
            <person name="Qin N."/>
            <person name="Li Z."/>
            <person name="Yang G."/>
            <person name="Yang S."/>
            <person name="Bolund L."/>
            <person name="Kristiansen K."/>
            <person name="Zheng H."/>
            <person name="Li S."/>
            <person name="Zhang X."/>
            <person name="Yang H."/>
            <person name="Wang J."/>
            <person name="Sun R."/>
            <person name="Zhang B."/>
            <person name="Jiang S."/>
            <person name="Wang J."/>
            <person name="Du Y."/>
            <person name="Li S."/>
        </authorList>
    </citation>
    <scope>NUCLEOTIDE SEQUENCE [LARGE SCALE GENOMIC DNA]</scope>
    <source>
        <strain evidence="3">cv. 9930</strain>
    </source>
</reference>
<organism evidence="2 3">
    <name type="scientific">Cucumis sativus</name>
    <name type="common">Cucumber</name>
    <dbReference type="NCBI Taxonomy" id="3659"/>
    <lineage>
        <taxon>Eukaryota</taxon>
        <taxon>Viridiplantae</taxon>
        <taxon>Streptophyta</taxon>
        <taxon>Embryophyta</taxon>
        <taxon>Tracheophyta</taxon>
        <taxon>Spermatophyta</taxon>
        <taxon>Magnoliopsida</taxon>
        <taxon>eudicotyledons</taxon>
        <taxon>Gunneridae</taxon>
        <taxon>Pentapetalae</taxon>
        <taxon>rosids</taxon>
        <taxon>fabids</taxon>
        <taxon>Cucurbitales</taxon>
        <taxon>Cucurbitaceae</taxon>
        <taxon>Benincaseae</taxon>
        <taxon>Cucumis</taxon>
    </lineage>
</organism>
<dbReference type="AlphaFoldDB" id="A0A0A0L0Z3"/>
<gene>
    <name evidence="2" type="ORF">Csa_3G002410</name>
</gene>
<dbReference type="Proteomes" id="UP000029981">
    <property type="component" value="Chromosome 3"/>
</dbReference>
<reference evidence="2 3" key="3">
    <citation type="journal article" date="2010" name="BMC Genomics">
        <title>Transcriptome sequencing and comparative analysis of cucumber flowers with different sex types.</title>
        <authorList>
            <person name="Guo S."/>
            <person name="Zheng Y."/>
            <person name="Joung J.G."/>
            <person name="Liu S."/>
            <person name="Zhang Z."/>
            <person name="Crasta O.R."/>
            <person name="Sobral B.W."/>
            <person name="Xu Y."/>
            <person name="Huang S."/>
            <person name="Fei Z."/>
        </authorList>
    </citation>
    <scope>NUCLEOTIDE SEQUENCE [LARGE SCALE GENOMIC DNA]</scope>
    <source>
        <strain evidence="3">cv. 9930</strain>
    </source>
</reference>
<accession>A0A0A0L0Z3</accession>
<reference evidence="2 3" key="2">
    <citation type="journal article" date="2009" name="PLoS ONE">
        <title>An integrated genetic and cytogenetic map of the cucumber genome.</title>
        <authorList>
            <person name="Ren Y."/>
            <person name="Zhang Z."/>
            <person name="Liu J."/>
            <person name="Staub J.E."/>
            <person name="Han Y."/>
            <person name="Cheng Z."/>
            <person name="Li X."/>
            <person name="Lu J."/>
            <person name="Miao H."/>
            <person name="Kang H."/>
            <person name="Xie B."/>
            <person name="Gu X."/>
            <person name="Wang X."/>
            <person name="Du Y."/>
            <person name="Jin W."/>
            <person name="Huang S."/>
        </authorList>
    </citation>
    <scope>NUCLEOTIDE SEQUENCE [LARGE SCALE GENOMIC DNA]</scope>
    <source>
        <strain evidence="3">cv. 9930</strain>
    </source>
</reference>
<proteinExistence type="predicted"/>
<keyword evidence="3" id="KW-1185">Reference proteome</keyword>
<feature type="region of interest" description="Disordered" evidence="1">
    <location>
        <begin position="27"/>
        <end position="70"/>
    </location>
</feature>